<dbReference type="eggNOG" id="ENOG502SQG0">
    <property type="taxonomic scope" value="Eukaryota"/>
</dbReference>
<dbReference type="GeneID" id="19969625"/>
<protein>
    <submittedName>
        <fullName evidence="1">Uncharacterized protein</fullName>
    </submittedName>
</protein>
<name>W2S506_CYPE1</name>
<dbReference type="InParanoid" id="W2S506"/>
<keyword evidence="2" id="KW-1185">Reference proteome</keyword>
<dbReference type="HOGENOM" id="CLU_065389_2_0_1"/>
<dbReference type="OrthoDB" id="5537330at2759"/>
<dbReference type="PANTHER" id="PTHR28180">
    <property type="entry name" value="CONSERVED MITOCHONDRIAL PROTEIN-RELATED"/>
    <property type="match status" value="1"/>
</dbReference>
<dbReference type="PANTHER" id="PTHR28180:SF5">
    <property type="entry name" value="DNA POLYMERASE ALPHA SUBUNIT B"/>
    <property type="match status" value="1"/>
</dbReference>
<evidence type="ECO:0000313" key="2">
    <source>
        <dbReference type="Proteomes" id="UP000030752"/>
    </source>
</evidence>
<organism evidence="1 2">
    <name type="scientific">Cyphellophora europaea (strain CBS 101466)</name>
    <name type="common">Phialophora europaea</name>
    <dbReference type="NCBI Taxonomy" id="1220924"/>
    <lineage>
        <taxon>Eukaryota</taxon>
        <taxon>Fungi</taxon>
        <taxon>Dikarya</taxon>
        <taxon>Ascomycota</taxon>
        <taxon>Pezizomycotina</taxon>
        <taxon>Eurotiomycetes</taxon>
        <taxon>Chaetothyriomycetidae</taxon>
        <taxon>Chaetothyriales</taxon>
        <taxon>Cyphellophoraceae</taxon>
        <taxon>Cyphellophora</taxon>
    </lineage>
</organism>
<dbReference type="RefSeq" id="XP_008714864.1">
    <property type="nucleotide sequence ID" value="XM_008716642.1"/>
</dbReference>
<accession>W2S506</accession>
<sequence length="288" mass="30968">MATPSDDSGIADLCQKTKNLVPQDLGSEAWTLLAGAIIAQSTKPHHLATLYTHLTTTDPNFNTPASRTRLSLRFRDLLLKQVTLVGAPQVLCAVIPLAKADASDHGAQHASVAAAAQASTLSPQWHDISVPAIHARGSQTIDTIYGPLLPSIFDSFGAHSADVQFMELFSVYGMYLSEFTHLTPLETELVVFVTIMCTGLRGPGLWHMRGMGRLLGARGTDEGTEQMRKIKDQLRDVKVAAMEVVEWLGEEMVVKSGLNGGMDGRGWANVGDVVRELGGWGDDPLPAA</sequence>
<dbReference type="EMBL" id="KB822718">
    <property type="protein sequence ID" value="ETN43128.1"/>
    <property type="molecule type" value="Genomic_DNA"/>
</dbReference>
<evidence type="ECO:0000313" key="1">
    <source>
        <dbReference type="EMBL" id="ETN43128.1"/>
    </source>
</evidence>
<dbReference type="VEuPathDB" id="FungiDB:HMPREF1541_02286"/>
<dbReference type="AlphaFoldDB" id="W2S506"/>
<gene>
    <name evidence="1" type="ORF">HMPREF1541_02286</name>
</gene>
<reference evidence="1 2" key="1">
    <citation type="submission" date="2013-03" db="EMBL/GenBank/DDBJ databases">
        <title>The Genome Sequence of Phialophora europaea CBS 101466.</title>
        <authorList>
            <consortium name="The Broad Institute Genomics Platform"/>
            <person name="Cuomo C."/>
            <person name="de Hoog S."/>
            <person name="Gorbushina A."/>
            <person name="Walker B."/>
            <person name="Young S.K."/>
            <person name="Zeng Q."/>
            <person name="Gargeya S."/>
            <person name="Fitzgerald M."/>
            <person name="Haas B."/>
            <person name="Abouelleil A."/>
            <person name="Allen A.W."/>
            <person name="Alvarado L."/>
            <person name="Arachchi H.M."/>
            <person name="Berlin A.M."/>
            <person name="Chapman S.B."/>
            <person name="Gainer-Dewar J."/>
            <person name="Goldberg J."/>
            <person name="Griggs A."/>
            <person name="Gujja S."/>
            <person name="Hansen M."/>
            <person name="Howarth C."/>
            <person name="Imamovic A."/>
            <person name="Ireland A."/>
            <person name="Larimer J."/>
            <person name="McCowan C."/>
            <person name="Murphy C."/>
            <person name="Pearson M."/>
            <person name="Poon T.W."/>
            <person name="Priest M."/>
            <person name="Roberts A."/>
            <person name="Saif S."/>
            <person name="Shea T."/>
            <person name="Sisk P."/>
            <person name="Sykes S."/>
            <person name="Wortman J."/>
            <person name="Nusbaum C."/>
            <person name="Birren B."/>
        </authorList>
    </citation>
    <scope>NUCLEOTIDE SEQUENCE [LARGE SCALE GENOMIC DNA]</scope>
    <source>
        <strain evidence="1 2">CBS 101466</strain>
    </source>
</reference>
<proteinExistence type="predicted"/>
<dbReference type="Proteomes" id="UP000030752">
    <property type="component" value="Unassembled WGS sequence"/>
</dbReference>
<dbReference type="InterPro" id="IPR052999">
    <property type="entry name" value="PTS1_Protein"/>
</dbReference>